<dbReference type="PATRIC" id="fig|1354337.4.peg.104"/>
<dbReference type="AlphaFoldDB" id="A0A198GQK3"/>
<gene>
    <name evidence="2" type="ORF">M983_0100</name>
</gene>
<dbReference type="InterPro" id="IPR009228">
    <property type="entry name" value="Capsid_scaffold_GpO"/>
</dbReference>
<name>A0A198GQK3_9GAMM</name>
<dbReference type="STRING" id="1354337.M983_0100"/>
<dbReference type="EMBL" id="LXEN01000005">
    <property type="protein sequence ID" value="OAT39150.1"/>
    <property type="molecule type" value="Genomic_DNA"/>
</dbReference>
<proteinExistence type="predicted"/>
<dbReference type="OrthoDB" id="5625143at2"/>
<accession>A0A198GQK3</accession>
<evidence type="ECO:0000313" key="2">
    <source>
        <dbReference type="EMBL" id="OAT39150.1"/>
    </source>
</evidence>
<reference evidence="2 3" key="1">
    <citation type="submission" date="2016-04" db="EMBL/GenBank/DDBJ databases">
        <title>ATOL: Assembling a taxonomically balanced genome-scale reconstruction of the evolutionary history of the Enterobacteriaceae.</title>
        <authorList>
            <person name="Plunkett G.III."/>
            <person name="Neeno-Eckwall E.C."/>
            <person name="Glasner J.D."/>
            <person name="Perna N.T."/>
        </authorList>
    </citation>
    <scope>NUCLEOTIDE SEQUENCE [LARGE SCALE GENOMIC DNA]</scope>
    <source>
        <strain evidence="2 3">ATCC 19692</strain>
    </source>
</reference>
<feature type="region of interest" description="Disordered" evidence="1">
    <location>
        <begin position="246"/>
        <end position="269"/>
    </location>
</feature>
<dbReference type="Proteomes" id="UP000094023">
    <property type="component" value="Unassembled WGS sequence"/>
</dbReference>
<sequence length="269" mass="30040">MSKKSKPVRLCVEGATTDGRKVSREWLTQIEKNYDPKFYGARINIDHYNASWAPRFGDVESVYTEEIKEGALAGKLALYGVINPIPELIELNKKRQKVYTSVEINPSFSDIGEAYLIGLAVTDNPASLGTEMLQFSANAQSNPLSERKQSKDNVFTAAEETHFEFTDEKPESDKPGLFSVIKEMFSKKQHNDDARFTDVHQAVELCAQEVQNLSAEITELKSADQREAVKALTQQLTELKNQFENTDASFSHRPPATGGENNGEVLTDC</sequence>
<evidence type="ECO:0000256" key="1">
    <source>
        <dbReference type="SAM" id="MobiDB-lite"/>
    </source>
</evidence>
<dbReference type="Pfam" id="PF05929">
    <property type="entry name" value="Phage_GPO"/>
    <property type="match status" value="1"/>
</dbReference>
<comment type="caution">
    <text evidence="2">The sequence shown here is derived from an EMBL/GenBank/DDBJ whole genome shotgun (WGS) entry which is preliminary data.</text>
</comment>
<organism evidence="2 3">
    <name type="scientific">Proteus myxofaciens ATCC 19692</name>
    <dbReference type="NCBI Taxonomy" id="1354337"/>
    <lineage>
        <taxon>Bacteria</taxon>
        <taxon>Pseudomonadati</taxon>
        <taxon>Pseudomonadota</taxon>
        <taxon>Gammaproteobacteria</taxon>
        <taxon>Enterobacterales</taxon>
        <taxon>Morganellaceae</taxon>
        <taxon>Proteus</taxon>
    </lineage>
</organism>
<keyword evidence="3" id="KW-1185">Reference proteome</keyword>
<protein>
    <submittedName>
        <fullName evidence="2">Phage capsid scaffolding protein</fullName>
    </submittedName>
</protein>
<dbReference type="RefSeq" id="WP_066745373.1">
    <property type="nucleotide sequence ID" value="NZ_LXEN01000005.1"/>
</dbReference>
<evidence type="ECO:0000313" key="3">
    <source>
        <dbReference type="Proteomes" id="UP000094023"/>
    </source>
</evidence>